<dbReference type="STRING" id="442341.SAMN04487959_10673"/>
<evidence type="ECO:0000313" key="3">
    <source>
        <dbReference type="EMBL" id="SFH58948.1"/>
    </source>
</evidence>
<dbReference type="RefSeq" id="WP_092845657.1">
    <property type="nucleotide sequence ID" value="NZ_FOPY01000006.1"/>
</dbReference>
<name>A0A1I3B9I4_9GAMM</name>
<keyword evidence="4" id="KW-1185">Reference proteome</keyword>
<dbReference type="SMART" id="SM00672">
    <property type="entry name" value="CAP10"/>
    <property type="match status" value="1"/>
</dbReference>
<evidence type="ECO:0000259" key="2">
    <source>
        <dbReference type="SMART" id="SM00672"/>
    </source>
</evidence>
<dbReference type="Pfam" id="PF05686">
    <property type="entry name" value="Glyco_transf_90"/>
    <property type="match status" value="1"/>
</dbReference>
<dbReference type="PANTHER" id="PTHR12203:SF35">
    <property type="entry name" value="PROTEIN O-GLUCOSYLTRANSFERASE 1"/>
    <property type="match status" value="1"/>
</dbReference>
<dbReference type="PANTHER" id="PTHR12203">
    <property type="entry name" value="KDEL LYS-ASP-GLU-LEU CONTAINING - RELATED"/>
    <property type="match status" value="1"/>
</dbReference>
<organism evidence="3 4">
    <name type="scientific">Modicisalibacter xianhensis</name>
    <dbReference type="NCBI Taxonomy" id="442341"/>
    <lineage>
        <taxon>Bacteria</taxon>
        <taxon>Pseudomonadati</taxon>
        <taxon>Pseudomonadota</taxon>
        <taxon>Gammaproteobacteria</taxon>
        <taxon>Oceanospirillales</taxon>
        <taxon>Halomonadaceae</taxon>
        <taxon>Modicisalibacter</taxon>
    </lineage>
</organism>
<evidence type="ECO:0000313" key="4">
    <source>
        <dbReference type="Proteomes" id="UP000199040"/>
    </source>
</evidence>
<accession>A0A1I3B9I4</accession>
<protein>
    <submittedName>
        <fullName evidence="3">Glycosyl transferase family 90</fullName>
    </submittedName>
</protein>
<keyword evidence="1 3" id="KW-0808">Transferase</keyword>
<dbReference type="Proteomes" id="UP000199040">
    <property type="component" value="Unassembled WGS sequence"/>
</dbReference>
<sequence length="313" mass="37266">MNLFHKSRKLRYYSAGLLTLLAPDRLFRYRLERILAGYRGQALDDVLDRVEYYNKCQSPFTLDVRAQRVADFRYERRGTYYLDTKSVVRHFDPECRFAYRFGDVTRVPEVPTFVKSRPIDGDNANAVLLKLNQIRHYNFVDDPQPFERKRTAVVWRGKCFHDQRRAVIQRLHDTPGMDIGQTDPKRKAQADYRPFMAIRDQLNYKFVLSLEGKDVATNLKWIMASNSLCFMPRPRFETWFMEGRLEPWRHYVPLRDDCADIEEKMDYYATHTDEALEIIANAQRHVAQFKDRQRERLVSLLVARKYFELSGQL</sequence>
<dbReference type="AlphaFoldDB" id="A0A1I3B9I4"/>
<dbReference type="GO" id="GO:0016740">
    <property type="term" value="F:transferase activity"/>
    <property type="evidence" value="ECO:0007669"/>
    <property type="project" value="UniProtKB-KW"/>
</dbReference>
<feature type="domain" description="Glycosyl transferase CAP10" evidence="2">
    <location>
        <begin position="106"/>
        <end position="304"/>
    </location>
</feature>
<proteinExistence type="predicted"/>
<evidence type="ECO:0000256" key="1">
    <source>
        <dbReference type="ARBA" id="ARBA00022679"/>
    </source>
</evidence>
<dbReference type="EMBL" id="FOPY01000006">
    <property type="protein sequence ID" value="SFH58948.1"/>
    <property type="molecule type" value="Genomic_DNA"/>
</dbReference>
<dbReference type="InterPro" id="IPR006598">
    <property type="entry name" value="CAP10"/>
</dbReference>
<dbReference type="InterPro" id="IPR051091">
    <property type="entry name" value="O-Glucosyltr/Glycosyltrsf_90"/>
</dbReference>
<reference evidence="3 4" key="1">
    <citation type="submission" date="2016-10" db="EMBL/GenBank/DDBJ databases">
        <authorList>
            <person name="de Groot N.N."/>
        </authorList>
    </citation>
    <scope>NUCLEOTIDE SEQUENCE [LARGE SCALE GENOMIC DNA]</scope>
    <source>
        <strain evidence="3 4">CGMCC 1.6848</strain>
    </source>
</reference>
<gene>
    <name evidence="3" type="ORF">SAMN04487959_10673</name>
</gene>